<dbReference type="InterPro" id="IPR055401">
    <property type="entry name" value="CEMIP_beta-hel_dom"/>
</dbReference>
<feature type="compositionally biased region" description="Pro residues" evidence="5">
    <location>
        <begin position="31"/>
        <end position="52"/>
    </location>
</feature>
<evidence type="ECO:0000256" key="3">
    <source>
        <dbReference type="ARBA" id="ARBA00022729"/>
    </source>
</evidence>
<accession>A0ABY7V5Q7</accession>
<dbReference type="SMART" id="SM01225">
    <property type="entry name" value="G8"/>
    <property type="match status" value="1"/>
</dbReference>
<proteinExistence type="predicted"/>
<evidence type="ECO:0000313" key="8">
    <source>
        <dbReference type="EMBL" id="WDA59904.1"/>
    </source>
</evidence>
<dbReference type="PROSITE" id="PS51484">
    <property type="entry name" value="G8"/>
    <property type="match status" value="1"/>
</dbReference>
<keyword evidence="9" id="KW-1185">Reference proteome</keyword>
<dbReference type="InterPro" id="IPR012334">
    <property type="entry name" value="Pectin_lyas_fold"/>
</dbReference>
<organism evidence="8 9">
    <name type="scientific">Deinococcus aquaticus</name>
    <dbReference type="NCBI Taxonomy" id="328692"/>
    <lineage>
        <taxon>Bacteria</taxon>
        <taxon>Thermotogati</taxon>
        <taxon>Deinococcota</taxon>
        <taxon>Deinococci</taxon>
        <taxon>Deinococcales</taxon>
        <taxon>Deinococcaceae</taxon>
        <taxon>Deinococcus</taxon>
    </lineage>
</organism>
<evidence type="ECO:0000256" key="2">
    <source>
        <dbReference type="ARBA" id="ARBA00022475"/>
    </source>
</evidence>
<keyword evidence="2" id="KW-1003">Cell membrane</keyword>
<comment type="subcellular location">
    <subcellularLocation>
        <location evidence="1">Cell membrane</location>
    </subcellularLocation>
</comment>
<evidence type="ECO:0000256" key="6">
    <source>
        <dbReference type="SAM" id="SignalP"/>
    </source>
</evidence>
<feature type="region of interest" description="Disordered" evidence="5">
    <location>
        <begin position="24"/>
        <end position="73"/>
    </location>
</feature>
<evidence type="ECO:0000256" key="5">
    <source>
        <dbReference type="SAM" id="MobiDB-lite"/>
    </source>
</evidence>
<name>A0ABY7V5Q7_9DEIO</name>
<evidence type="ECO:0000259" key="7">
    <source>
        <dbReference type="PROSITE" id="PS51484"/>
    </source>
</evidence>
<gene>
    <name evidence="8" type="ORF">M8445_06800</name>
</gene>
<evidence type="ECO:0000256" key="4">
    <source>
        <dbReference type="ARBA" id="ARBA00023180"/>
    </source>
</evidence>
<feature type="signal peptide" evidence="6">
    <location>
        <begin position="1"/>
        <end position="28"/>
    </location>
</feature>
<dbReference type="PANTHER" id="PTHR46769:SF2">
    <property type="entry name" value="FIBROCYSTIN-L ISOFORM 2 PRECURSOR-RELATED"/>
    <property type="match status" value="1"/>
</dbReference>
<dbReference type="Proteomes" id="UP001217044">
    <property type="component" value="Chromosome"/>
</dbReference>
<dbReference type="Gene3D" id="2.160.20.10">
    <property type="entry name" value="Single-stranded right-handed beta-helix, Pectin lyase-like"/>
    <property type="match status" value="1"/>
</dbReference>
<sequence>MSAVRRLPLLLLLSGLLLGCGNSSGTGSAPTPTPTPGTPTPAPTPAPAPAPTLPTAKWSDPATWGGTLPTAGQKVTLPAGKRVLLDTTPPDLAGLTIPAGSALEFEDSADRTLRAGWIMVHGELRVGSTDKPFTHHAGILLTDTTPGEDVMGMGDRVLGVMDGTLELHGQPRLAWTRLNATARRGSSTLTLERAPDWQPGDSLTLTSTDFGPNQTEQVTVQRVSGSTVTLAAPLKYTHWGDPITVAGLSVNERAEVGLLTRNVRVAATDDAAQTGLGAHVMIMGTAQARIEGAEFTRVGQLNTLRRYPVHFHQLGSAPASYLRGSSVHASFNRCVVVHGTSGLRVQDNVTYDNIGHCLFLEDGDETGNTLSGNLVTRVRAPDAKQGQTPLLDSDKRPAAYWITHPANTVRGNVAAGVDGTGFWLAFPEHPTGLAAAKTDLWPRRTPLGDFSGNTAHGTDRGLNLDNGPKADGTTETTYYAPVTTPSDPKSAPITATLGDFTAYKNRDHGVWLRGRDHVLLNATLADNGVGATFASDDSTLRGGTLIGETPNLGQPEGWEPTGTGGRALPRPWDASFPIRGFQFYDGHVSIDGAALAGFTPDATRQASGLGYLTKNAFSLEPTNNALNLRWPDQSARVYFPAAQPDRDGDKAATFLDTDGTTTGKAGTTVTASPLLRAAPDCTPTPAWNASTCPGTYTRLWIHDDTAARIGPVTVTGPHGTVSLNGNTADQKTFHTTTRLTRTYTLTPTTPSAHLRVGISHRQSGDTLTLRIPTPTEPRLYRDWWIDNRNLLKKVTLAALAATTGDSYAYENGTLTLKLVVQQGRDYAATDICAADLCK</sequence>
<dbReference type="InterPro" id="IPR011050">
    <property type="entry name" value="Pectin_lyase_fold/virulence"/>
</dbReference>
<keyword evidence="2" id="KW-0472">Membrane</keyword>
<dbReference type="RefSeq" id="WP_273990582.1">
    <property type="nucleotide sequence ID" value="NZ_BAABQT010000009.1"/>
</dbReference>
<feature type="domain" description="G8" evidence="7">
    <location>
        <begin position="62"/>
        <end position="180"/>
    </location>
</feature>
<evidence type="ECO:0000256" key="1">
    <source>
        <dbReference type="ARBA" id="ARBA00004236"/>
    </source>
</evidence>
<reference evidence="8 9" key="1">
    <citation type="submission" date="2022-12" db="EMBL/GenBank/DDBJ databases">
        <title>Genome Sequence of Deinococcus aquaticus Type Strain PB314.</title>
        <authorList>
            <person name="Albert C."/>
            <person name="Hill J."/>
            <person name="Boren L."/>
            <person name="Scholz-Ng S."/>
            <person name="Fatema N."/>
            <person name="Grosso R."/>
            <person name="Soboslay E."/>
            <person name="Tuohy J."/>
        </authorList>
    </citation>
    <scope>NUCLEOTIDE SEQUENCE [LARGE SCALE GENOMIC DNA]</scope>
    <source>
        <strain evidence="8 9">PB-314</strain>
    </source>
</reference>
<evidence type="ECO:0000313" key="9">
    <source>
        <dbReference type="Proteomes" id="UP001217044"/>
    </source>
</evidence>
<dbReference type="PROSITE" id="PS51257">
    <property type="entry name" value="PROKAR_LIPOPROTEIN"/>
    <property type="match status" value="1"/>
</dbReference>
<dbReference type="Pfam" id="PF10162">
    <property type="entry name" value="G8"/>
    <property type="match status" value="1"/>
</dbReference>
<dbReference type="InterPro" id="IPR019316">
    <property type="entry name" value="G8_domain"/>
</dbReference>
<dbReference type="PANTHER" id="PTHR46769">
    <property type="entry name" value="POLYCYSTIC KIDNEY AND HEPATIC DISEASE 1 (AUTOSOMAL RECESSIVE)-LIKE 1"/>
    <property type="match status" value="1"/>
</dbReference>
<feature type="chain" id="PRO_5047470237" evidence="6">
    <location>
        <begin position="29"/>
        <end position="838"/>
    </location>
</feature>
<dbReference type="Pfam" id="PF24606">
    <property type="entry name" value="CEMIP_beta-hel"/>
    <property type="match status" value="1"/>
</dbReference>
<dbReference type="SUPFAM" id="SSF51126">
    <property type="entry name" value="Pectin lyase-like"/>
    <property type="match status" value="1"/>
</dbReference>
<dbReference type="InterPro" id="IPR052387">
    <property type="entry name" value="Fibrocystin"/>
</dbReference>
<protein>
    <submittedName>
        <fullName evidence="8">G8 domain-containing protein</fullName>
    </submittedName>
</protein>
<keyword evidence="3 6" id="KW-0732">Signal</keyword>
<keyword evidence="4" id="KW-0325">Glycoprotein</keyword>
<dbReference type="EMBL" id="CP115165">
    <property type="protein sequence ID" value="WDA59904.1"/>
    <property type="molecule type" value="Genomic_DNA"/>
</dbReference>